<evidence type="ECO:0000259" key="1">
    <source>
        <dbReference type="PROSITE" id="PS50910"/>
    </source>
</evidence>
<dbReference type="Gene3D" id="1.20.120.330">
    <property type="entry name" value="Nucleotidyltransferases domain 2"/>
    <property type="match status" value="1"/>
</dbReference>
<organism evidence="2">
    <name type="scientific">hydrothermal vent metagenome</name>
    <dbReference type="NCBI Taxonomy" id="652676"/>
    <lineage>
        <taxon>unclassified sequences</taxon>
        <taxon>metagenomes</taxon>
        <taxon>ecological metagenomes</taxon>
    </lineage>
</organism>
<dbReference type="PROSITE" id="PS50910">
    <property type="entry name" value="HEPN"/>
    <property type="match status" value="1"/>
</dbReference>
<dbReference type="Pfam" id="PF05168">
    <property type="entry name" value="HEPN"/>
    <property type="match status" value="1"/>
</dbReference>
<sequence>MDLDKQINYWKQSSQRDWKTAQSLFLLKRYDSCLFFCHLTLEKILKGLVVLKTKKTAPFIHDLERLSYIAEIHTNENQNKDLKDISAFNIAGRYSDYKFSFYKKCTKSYTQKYLTKTLELLKCLRKKYPKI</sequence>
<feature type="domain" description="HEPN" evidence="1">
    <location>
        <begin position="11"/>
        <end position="124"/>
    </location>
</feature>
<dbReference type="AlphaFoldDB" id="A0A3B1DEV5"/>
<dbReference type="SUPFAM" id="SSF81593">
    <property type="entry name" value="Nucleotidyltransferase substrate binding subunit/domain"/>
    <property type="match status" value="1"/>
</dbReference>
<name>A0A3B1DEV5_9ZZZZ</name>
<dbReference type="EMBL" id="UOGJ01000048">
    <property type="protein sequence ID" value="VAX35373.1"/>
    <property type="molecule type" value="Genomic_DNA"/>
</dbReference>
<protein>
    <recommendedName>
        <fullName evidence="1">HEPN domain-containing protein</fullName>
    </recommendedName>
</protein>
<gene>
    <name evidence="2" type="ORF">MNBD_UNCLBAC01-377</name>
</gene>
<proteinExistence type="predicted"/>
<reference evidence="2" key="1">
    <citation type="submission" date="2018-06" db="EMBL/GenBank/DDBJ databases">
        <authorList>
            <person name="Zhirakovskaya E."/>
        </authorList>
    </citation>
    <scope>NUCLEOTIDE SEQUENCE</scope>
</reference>
<dbReference type="SMART" id="SM00748">
    <property type="entry name" value="HEPN"/>
    <property type="match status" value="1"/>
</dbReference>
<accession>A0A3B1DEV5</accession>
<dbReference type="InterPro" id="IPR007842">
    <property type="entry name" value="HEPN_dom"/>
</dbReference>
<evidence type="ECO:0000313" key="2">
    <source>
        <dbReference type="EMBL" id="VAX35373.1"/>
    </source>
</evidence>